<proteinExistence type="predicted"/>
<evidence type="ECO:0000259" key="6">
    <source>
        <dbReference type="PROSITE" id="PS51084"/>
    </source>
</evidence>
<evidence type="ECO:0000313" key="7">
    <source>
        <dbReference type="EMBL" id="STC70584.1"/>
    </source>
</evidence>
<evidence type="ECO:0000313" key="8">
    <source>
        <dbReference type="Proteomes" id="UP000254467"/>
    </source>
</evidence>
<dbReference type="RefSeq" id="WP_048402980.1">
    <property type="nucleotide sequence ID" value="NZ_LDYD01000008.1"/>
</dbReference>
<evidence type="ECO:0000256" key="2">
    <source>
        <dbReference type="PIRSR" id="PIRSR639383-1"/>
    </source>
</evidence>
<dbReference type="GO" id="GO:0000166">
    <property type="term" value="F:nucleotide binding"/>
    <property type="evidence" value="ECO:0007669"/>
    <property type="project" value="UniProtKB-KW"/>
</dbReference>
<dbReference type="PANTHER" id="PTHR42997">
    <property type="entry name" value="HIT FAMILY HYDROLASE"/>
    <property type="match status" value="1"/>
</dbReference>
<reference evidence="7 8" key="1">
    <citation type="submission" date="2018-06" db="EMBL/GenBank/DDBJ databases">
        <authorList>
            <consortium name="Pathogen Informatics"/>
            <person name="Doyle S."/>
        </authorList>
    </citation>
    <scope>NUCLEOTIDE SEQUENCE [LARGE SCALE GENOMIC DNA]</scope>
    <source>
        <strain evidence="7 8">NCTC11862</strain>
    </source>
</reference>
<feature type="region of interest" description="Disordered" evidence="5">
    <location>
        <begin position="1"/>
        <end position="26"/>
    </location>
</feature>
<dbReference type="InterPro" id="IPR036265">
    <property type="entry name" value="HIT-like_sf"/>
</dbReference>
<feature type="binding site" evidence="3">
    <location>
        <position position="84"/>
    </location>
    <ligand>
        <name>substrate</name>
    </ligand>
</feature>
<name>A0A376CQ53_9CORY</name>
<keyword evidence="7" id="KW-0808">Transferase</keyword>
<dbReference type="AlphaFoldDB" id="A0A376CQ53"/>
<evidence type="ECO:0000256" key="3">
    <source>
        <dbReference type="PIRSR" id="PIRSR639383-2"/>
    </source>
</evidence>
<protein>
    <submittedName>
        <fullName evidence="7">HIT family protein</fullName>
        <ecNumber evidence="7">2.7.7.53</ecNumber>
    </submittedName>
</protein>
<feature type="binding site" evidence="3">
    <location>
        <begin position="146"/>
        <end position="149"/>
    </location>
    <ligand>
        <name>substrate</name>
    </ligand>
</feature>
<dbReference type="OrthoDB" id="9784774at2"/>
<feature type="active site" description="Tele-AMP-histidine intermediate" evidence="2">
    <location>
        <position position="154"/>
    </location>
</feature>
<dbReference type="Gene3D" id="3.30.428.10">
    <property type="entry name" value="HIT-like"/>
    <property type="match status" value="1"/>
</dbReference>
<feature type="compositionally biased region" description="Basic and acidic residues" evidence="5">
    <location>
        <begin position="10"/>
        <end position="22"/>
    </location>
</feature>
<dbReference type="CDD" id="cd01275">
    <property type="entry name" value="FHIT"/>
    <property type="match status" value="1"/>
</dbReference>
<dbReference type="STRING" id="35756.GCA_001044155_02419"/>
<evidence type="ECO:0000256" key="1">
    <source>
        <dbReference type="ARBA" id="ARBA00022741"/>
    </source>
</evidence>
<feature type="binding site" evidence="3">
    <location>
        <position position="156"/>
    </location>
    <ligand>
        <name>substrate</name>
    </ligand>
</feature>
<dbReference type="InterPro" id="IPR011146">
    <property type="entry name" value="HIT-like"/>
</dbReference>
<keyword evidence="1" id="KW-0547">Nucleotide-binding</keyword>
<feature type="short sequence motif" description="Histidine triad motif" evidence="4">
    <location>
        <begin position="152"/>
        <end position="156"/>
    </location>
</feature>
<dbReference type="PANTHER" id="PTHR42997:SF1">
    <property type="entry name" value="AP-4-A PHOSPHORYLASE"/>
    <property type="match status" value="1"/>
</dbReference>
<dbReference type="InterPro" id="IPR039383">
    <property type="entry name" value="FHIT"/>
</dbReference>
<dbReference type="EC" id="2.7.7.53" evidence="7"/>
<dbReference type="PROSITE" id="PS51084">
    <property type="entry name" value="HIT_2"/>
    <property type="match status" value="1"/>
</dbReference>
<gene>
    <name evidence="7" type="ORF">NCTC11862_02403</name>
</gene>
<accession>A0A376CQ53</accession>
<feature type="domain" description="HIT" evidence="6">
    <location>
        <begin position="59"/>
        <end position="167"/>
    </location>
</feature>
<sequence length="205" mass="22871">MNNPARKRLPRDVHNNAEHPEVFTDTGVGEDDRLQRLWAPYRAAYIADVPKKDEEQGPFVAAAQMADEDALIVARGESVYALLNLYPYNSGHLMVVPYRKVANLEELSDEETAELMEFAKLAVRTLKRVSSPESINIGLNLGRAAGGSVGDHLHLHIVPRWTGDANFMTVLGETKVLPELLRDTRALLAEGWQELIDEDSERDNA</sequence>
<keyword evidence="7" id="KW-0548">Nucleotidyltransferase</keyword>
<evidence type="ECO:0000256" key="4">
    <source>
        <dbReference type="PROSITE-ProRule" id="PRU00464"/>
    </source>
</evidence>
<dbReference type="Pfam" id="PF01230">
    <property type="entry name" value="HIT"/>
    <property type="match status" value="1"/>
</dbReference>
<dbReference type="GO" id="GO:0003877">
    <property type="term" value="F:ATP:ADP adenylyltransferase activity"/>
    <property type="evidence" value="ECO:0007669"/>
    <property type="project" value="UniProtKB-EC"/>
</dbReference>
<keyword evidence="8" id="KW-1185">Reference proteome</keyword>
<dbReference type="Proteomes" id="UP000254467">
    <property type="component" value="Unassembled WGS sequence"/>
</dbReference>
<dbReference type="SUPFAM" id="SSF54197">
    <property type="entry name" value="HIT-like"/>
    <property type="match status" value="1"/>
</dbReference>
<dbReference type="InterPro" id="IPR052908">
    <property type="entry name" value="AP-4-A_phosphorylase"/>
</dbReference>
<dbReference type="EMBL" id="UFXQ01000001">
    <property type="protein sequence ID" value="STC70584.1"/>
    <property type="molecule type" value="Genomic_DNA"/>
</dbReference>
<organism evidence="7 8">
    <name type="scientific">Corynebacterium pilosum</name>
    <dbReference type="NCBI Taxonomy" id="35756"/>
    <lineage>
        <taxon>Bacteria</taxon>
        <taxon>Bacillati</taxon>
        <taxon>Actinomycetota</taxon>
        <taxon>Actinomycetes</taxon>
        <taxon>Mycobacteriales</taxon>
        <taxon>Corynebacteriaceae</taxon>
        <taxon>Corynebacterium</taxon>
    </lineage>
</organism>
<evidence type="ECO:0000256" key="5">
    <source>
        <dbReference type="SAM" id="MobiDB-lite"/>
    </source>
</evidence>